<dbReference type="RefSeq" id="WP_014016207.1">
    <property type="nucleotide sequence ID" value="NC_015873.1"/>
</dbReference>
<dbReference type="HOGENOM" id="CLU_097491_0_0_9"/>
<accession>G0VPU8</accession>
<dbReference type="InterPro" id="IPR019870">
    <property type="entry name" value="Se_metab_YedF"/>
</dbReference>
<evidence type="ECO:0000259" key="1">
    <source>
        <dbReference type="Pfam" id="PF01206"/>
    </source>
</evidence>
<sequence length="194" mass="21196">MFKINALGKACPLPVIEAHKALKDHDAVEITVDNEIATENLKNLSQEMNCSYTMSQESDTHYTVRLVKEGADVGADEAPVTTGSDYTVVINAPVMGVGDDQLGKNLLKTFIYTLTEQDVLPKQVIFYNGGVPLVTEGSESLEDLKNLEAKGVEIYACGACLNYYGLTEKVAVGSITNMFRIVEMMRTANRIVKP</sequence>
<dbReference type="InterPro" id="IPR003787">
    <property type="entry name" value="Sulphur_relay_DsrE/F-like"/>
</dbReference>
<dbReference type="Proteomes" id="UP000010111">
    <property type="component" value="Chromosome"/>
</dbReference>
<dbReference type="SUPFAM" id="SSF64307">
    <property type="entry name" value="SirA-like"/>
    <property type="match status" value="1"/>
</dbReference>
<evidence type="ECO:0000313" key="2">
    <source>
        <dbReference type="EMBL" id="CCC73476.1"/>
    </source>
</evidence>
<dbReference type="GeneID" id="97492213"/>
<evidence type="ECO:0000313" key="3">
    <source>
        <dbReference type="Proteomes" id="UP000010111"/>
    </source>
</evidence>
<dbReference type="SUPFAM" id="SSF75169">
    <property type="entry name" value="DsrEFH-like"/>
    <property type="match status" value="1"/>
</dbReference>
<dbReference type="Pfam" id="PF02635">
    <property type="entry name" value="DsrE"/>
    <property type="match status" value="1"/>
</dbReference>
<feature type="domain" description="UPF0033" evidence="1">
    <location>
        <begin position="3"/>
        <end position="67"/>
    </location>
</feature>
<dbReference type="Gene3D" id="3.30.110.40">
    <property type="entry name" value="TusA-like domain"/>
    <property type="match status" value="1"/>
</dbReference>
<reference evidence="2 3" key="1">
    <citation type="journal article" date="2011" name="J. Bacteriol.">
        <title>Genome Sequence of the Ruminal Bacterium Megasphaera elsdenii.</title>
        <authorList>
            <person name="Marx H."/>
            <person name="Graf A.B."/>
            <person name="Tatto N."/>
            <person name="Thallinger G.G."/>
            <person name="Mattanovich D."/>
            <person name="Sauer M."/>
        </authorList>
    </citation>
    <scope>NUCLEOTIDE SEQUENCE [LARGE SCALE GENOMIC DNA]</scope>
    <source>
        <strain evidence="2 3">DSM 20460</strain>
    </source>
</reference>
<dbReference type="EMBL" id="HE576794">
    <property type="protein sequence ID" value="CCC73476.1"/>
    <property type="molecule type" value="Genomic_DNA"/>
</dbReference>
<dbReference type="InterPro" id="IPR036868">
    <property type="entry name" value="TusA-like_sf"/>
</dbReference>
<protein>
    <submittedName>
        <fullName evidence="2">Selenium metabolism protein YedF</fullName>
    </submittedName>
</protein>
<proteinExistence type="predicted"/>
<gene>
    <name evidence="2" type="ORF">MELS_1255</name>
</gene>
<dbReference type="eggNOG" id="COG0425">
    <property type="taxonomic scope" value="Bacteria"/>
</dbReference>
<dbReference type="InterPro" id="IPR027396">
    <property type="entry name" value="DsrEFH-like"/>
</dbReference>
<dbReference type="KEGG" id="med:MELS_1255"/>
<name>G0VPU8_MEGEL</name>
<organism evidence="2 3">
    <name type="scientific">Megasphaera elsdenii DSM 20460</name>
    <dbReference type="NCBI Taxonomy" id="1064535"/>
    <lineage>
        <taxon>Bacteria</taxon>
        <taxon>Bacillati</taxon>
        <taxon>Bacillota</taxon>
        <taxon>Negativicutes</taxon>
        <taxon>Veillonellales</taxon>
        <taxon>Veillonellaceae</taxon>
        <taxon>Megasphaera</taxon>
    </lineage>
</organism>
<dbReference type="STRING" id="1064535.MELS_1255"/>
<dbReference type="AlphaFoldDB" id="G0VPU8"/>
<dbReference type="Gene3D" id="3.40.1260.10">
    <property type="entry name" value="DsrEFH-like"/>
    <property type="match status" value="1"/>
</dbReference>
<dbReference type="NCBIfam" id="TIGR03527">
    <property type="entry name" value="selenium_YedF"/>
    <property type="match status" value="1"/>
</dbReference>
<keyword evidence="3" id="KW-1185">Reference proteome</keyword>
<dbReference type="Pfam" id="PF01206">
    <property type="entry name" value="TusA"/>
    <property type="match status" value="1"/>
</dbReference>
<dbReference type="InterPro" id="IPR001455">
    <property type="entry name" value="TusA-like"/>
</dbReference>